<feature type="transmembrane region" description="Helical" evidence="7">
    <location>
        <begin position="408"/>
        <end position="431"/>
    </location>
</feature>
<evidence type="ECO:0000256" key="4">
    <source>
        <dbReference type="ARBA" id="ARBA00022692"/>
    </source>
</evidence>
<feature type="domain" description="ABC transmembrane type-1" evidence="8">
    <location>
        <begin position="52"/>
        <end position="256"/>
    </location>
</feature>
<protein>
    <submittedName>
        <fullName evidence="9">Iron ABC transporter permease</fullName>
    </submittedName>
</protein>
<feature type="transmembrane region" description="Helical" evidence="7">
    <location>
        <begin position="140"/>
        <end position="163"/>
    </location>
</feature>
<dbReference type="Gene3D" id="1.10.3720.10">
    <property type="entry name" value="MetI-like"/>
    <property type="match status" value="2"/>
</dbReference>
<dbReference type="InterPro" id="IPR035906">
    <property type="entry name" value="MetI-like_sf"/>
</dbReference>
<dbReference type="CDD" id="cd06261">
    <property type="entry name" value="TM_PBP2"/>
    <property type="match status" value="2"/>
</dbReference>
<keyword evidence="2 7" id="KW-0813">Transport</keyword>
<feature type="transmembrane region" description="Helical" evidence="7">
    <location>
        <begin position="88"/>
        <end position="107"/>
    </location>
</feature>
<evidence type="ECO:0000256" key="5">
    <source>
        <dbReference type="ARBA" id="ARBA00022989"/>
    </source>
</evidence>
<name>A0A9D7FN93_9RHOO</name>
<sequence>MKLSSFNSLLVFSAALAALIGLPVMSVLTNVFSGGTGATWQHLLATVLPEYVGNTLWLCLGVGLGVIVVGVTTAWLTTMHDFPGRRIFQWALVLPLAVPAYVLAYVYTDFLQFAGPLQSGLRETFGWSRADYWFPDVRSLGGAVIMFIFVFYPYVYLLARTAFIERASGMLEAARTLGIGPWRSFFRVSLPLARPAVVAGAALALMETLADYGTVSYFGVQTFTTGIYRAWFSLGDRIAAAQLAASLLGFVIVLLLIEQLSRGRAKFHNTTGRNRPQIGHMLKGGAAALAVAACAIPLCIGFVLPAGLLLRLALSEGDSRFGEHFLALAGNSFVLAGLTALIAVALAVLLAYGARVSKGPVASSLNRLVSLGYAVPGSVIAVGVLIPVTRLDNWLAAQWEAAFGSNPGLLLTGGIAALIYAYLVRFLAVALQSVTSSLARVTPSMDEVARSLGASQGETLSRVHLPILRGSLFTAGLLVFVDVMKELPATLVMRPFNFDTLATQAYTLASDERLAEASTASLAIVAVGLLPLILLSRQIAQRR</sequence>
<dbReference type="PANTHER" id="PTHR30183:SF2">
    <property type="entry name" value="IRON UTILIZATION PROTEIN"/>
    <property type="match status" value="1"/>
</dbReference>
<dbReference type="FunFam" id="1.10.3720.10:FF:000088">
    <property type="entry name" value="Iron(III) ABC transporter, permease protein"/>
    <property type="match status" value="1"/>
</dbReference>
<accession>A0A9D7FN93</accession>
<evidence type="ECO:0000256" key="6">
    <source>
        <dbReference type="ARBA" id="ARBA00023136"/>
    </source>
</evidence>
<evidence type="ECO:0000256" key="1">
    <source>
        <dbReference type="ARBA" id="ARBA00004651"/>
    </source>
</evidence>
<dbReference type="Pfam" id="PF00528">
    <property type="entry name" value="BPD_transp_1"/>
    <property type="match status" value="1"/>
</dbReference>
<evidence type="ECO:0000259" key="8">
    <source>
        <dbReference type="PROSITE" id="PS50928"/>
    </source>
</evidence>
<comment type="subcellular location">
    <subcellularLocation>
        <location evidence="1 7">Cell membrane</location>
        <topology evidence="1 7">Multi-pass membrane protein</topology>
    </subcellularLocation>
</comment>
<reference evidence="9" key="1">
    <citation type="submission" date="2020-10" db="EMBL/GenBank/DDBJ databases">
        <title>Connecting structure to function with the recovery of over 1000 high-quality activated sludge metagenome-assembled genomes encoding full-length rRNA genes using long-read sequencing.</title>
        <authorList>
            <person name="Singleton C.M."/>
            <person name="Petriglieri F."/>
            <person name="Kristensen J.M."/>
            <person name="Kirkegaard R.H."/>
            <person name="Michaelsen T.Y."/>
            <person name="Andersen M.H."/>
            <person name="Karst S.M."/>
            <person name="Dueholm M.S."/>
            <person name="Nielsen P.H."/>
            <person name="Albertsen M."/>
        </authorList>
    </citation>
    <scope>NUCLEOTIDE SEQUENCE</scope>
    <source>
        <strain evidence="9">EsbW_18-Q3-R4-48_MAXAC.044</strain>
    </source>
</reference>
<feature type="transmembrane region" description="Helical" evidence="7">
    <location>
        <begin position="333"/>
        <end position="353"/>
    </location>
</feature>
<evidence type="ECO:0000256" key="3">
    <source>
        <dbReference type="ARBA" id="ARBA00022475"/>
    </source>
</evidence>
<comment type="similarity">
    <text evidence="7">Belongs to the binding-protein-dependent transport system permease family.</text>
</comment>
<dbReference type="AlphaFoldDB" id="A0A9D7FN93"/>
<evidence type="ECO:0000256" key="2">
    <source>
        <dbReference type="ARBA" id="ARBA00022448"/>
    </source>
</evidence>
<dbReference type="GO" id="GO:0055085">
    <property type="term" value="P:transmembrane transport"/>
    <property type="evidence" value="ECO:0007669"/>
    <property type="project" value="InterPro"/>
</dbReference>
<evidence type="ECO:0000313" key="10">
    <source>
        <dbReference type="Proteomes" id="UP000886602"/>
    </source>
</evidence>
<dbReference type="InterPro" id="IPR000515">
    <property type="entry name" value="MetI-like"/>
</dbReference>
<organism evidence="9 10">
    <name type="scientific">Candidatus Propionivibrio dominans</name>
    <dbReference type="NCBI Taxonomy" id="2954373"/>
    <lineage>
        <taxon>Bacteria</taxon>
        <taxon>Pseudomonadati</taxon>
        <taxon>Pseudomonadota</taxon>
        <taxon>Betaproteobacteria</taxon>
        <taxon>Rhodocyclales</taxon>
        <taxon>Rhodocyclaceae</taxon>
        <taxon>Propionivibrio</taxon>
    </lineage>
</organism>
<feature type="transmembrane region" description="Helical" evidence="7">
    <location>
        <begin position="238"/>
        <end position="257"/>
    </location>
</feature>
<proteinExistence type="inferred from homology"/>
<dbReference type="Proteomes" id="UP000886602">
    <property type="component" value="Unassembled WGS sequence"/>
</dbReference>
<dbReference type="PROSITE" id="PS50928">
    <property type="entry name" value="ABC_TM1"/>
    <property type="match status" value="2"/>
</dbReference>
<comment type="caution">
    <text evidence="9">The sequence shown here is derived from an EMBL/GenBank/DDBJ whole genome shotgun (WGS) entry which is preliminary data.</text>
</comment>
<dbReference type="EMBL" id="JADJNC010000060">
    <property type="protein sequence ID" value="MBK7424916.1"/>
    <property type="molecule type" value="Genomic_DNA"/>
</dbReference>
<dbReference type="SUPFAM" id="SSF161098">
    <property type="entry name" value="MetI-like"/>
    <property type="match status" value="2"/>
</dbReference>
<dbReference type="PANTHER" id="PTHR30183">
    <property type="entry name" value="MOLYBDENUM TRANSPORT SYSTEM PERMEASE PROTEIN MODB"/>
    <property type="match status" value="1"/>
</dbReference>
<feature type="domain" description="ABC transmembrane type-1" evidence="8">
    <location>
        <begin position="329"/>
        <end position="535"/>
    </location>
</feature>
<dbReference type="GO" id="GO:0005886">
    <property type="term" value="C:plasma membrane"/>
    <property type="evidence" value="ECO:0007669"/>
    <property type="project" value="UniProtKB-SubCell"/>
</dbReference>
<evidence type="ECO:0000256" key="7">
    <source>
        <dbReference type="RuleBase" id="RU363032"/>
    </source>
</evidence>
<evidence type="ECO:0000313" key="9">
    <source>
        <dbReference type="EMBL" id="MBK7424916.1"/>
    </source>
</evidence>
<feature type="transmembrane region" description="Helical" evidence="7">
    <location>
        <begin position="184"/>
        <end position="206"/>
    </location>
</feature>
<feature type="transmembrane region" description="Helical" evidence="7">
    <location>
        <begin position="285"/>
        <end position="313"/>
    </location>
</feature>
<keyword evidence="5 7" id="KW-1133">Transmembrane helix</keyword>
<keyword evidence="4 7" id="KW-0812">Transmembrane</keyword>
<feature type="transmembrane region" description="Helical" evidence="7">
    <location>
        <begin position="517"/>
        <end position="535"/>
    </location>
</feature>
<feature type="transmembrane region" description="Helical" evidence="7">
    <location>
        <begin position="365"/>
        <end position="388"/>
    </location>
</feature>
<feature type="transmembrane region" description="Helical" evidence="7">
    <location>
        <begin position="54"/>
        <end position="76"/>
    </location>
</feature>
<keyword evidence="3" id="KW-1003">Cell membrane</keyword>
<gene>
    <name evidence="9" type="ORF">IPJ48_18575</name>
</gene>
<keyword evidence="6 7" id="KW-0472">Membrane</keyword>
<feature type="transmembrane region" description="Helical" evidence="7">
    <location>
        <begin position="467"/>
        <end position="484"/>
    </location>
</feature>